<keyword evidence="2" id="KW-1185">Reference proteome</keyword>
<evidence type="ECO:0000313" key="1">
    <source>
        <dbReference type="EMBL" id="MDF9407780.1"/>
    </source>
</evidence>
<dbReference type="Pfam" id="PF12441">
    <property type="entry name" value="CopG_antitoxin"/>
    <property type="match status" value="1"/>
</dbReference>
<reference evidence="1" key="1">
    <citation type="submission" date="2022-02" db="EMBL/GenBank/DDBJ databases">
        <authorList>
            <person name="Leng L."/>
        </authorList>
    </citation>
    <scope>NUCLEOTIDE SEQUENCE</scope>
    <source>
        <strain evidence="1">JI</strain>
    </source>
</reference>
<sequence length="87" mass="10456">MSKKIPHFKSEEEEVRFWDEHSLDEFENELKEVNVECVRDNDVLPVRLDRNDIQHLKNLARKKGLTQGALARMWIKERLVQEKIQNN</sequence>
<comment type="caution">
    <text evidence="1">The sequence shown here is derived from an EMBL/GenBank/DDBJ whole genome shotgun (WGS) entry which is preliminary data.</text>
</comment>
<dbReference type="InterPro" id="IPR022148">
    <property type="entry name" value="CopG_antitoxin"/>
</dbReference>
<dbReference type="EMBL" id="JAKOAV010000007">
    <property type="protein sequence ID" value="MDF9407780.1"/>
    <property type="molecule type" value="Genomic_DNA"/>
</dbReference>
<accession>A0A9X4JTQ4</accession>
<proteinExistence type="predicted"/>
<dbReference type="RefSeq" id="WP_277443031.1">
    <property type="nucleotide sequence ID" value="NZ_JAKOAV010000007.1"/>
</dbReference>
<gene>
    <name evidence="1" type="ORF">L7E55_05310</name>
</gene>
<protein>
    <submittedName>
        <fullName evidence="1">BrnA antitoxin family protein</fullName>
    </submittedName>
</protein>
<dbReference type="Proteomes" id="UP001154312">
    <property type="component" value="Unassembled WGS sequence"/>
</dbReference>
<evidence type="ECO:0000313" key="2">
    <source>
        <dbReference type="Proteomes" id="UP001154312"/>
    </source>
</evidence>
<organism evidence="1 2">
    <name type="scientific">Pelotomaculum isophthalicicum JI</name>
    <dbReference type="NCBI Taxonomy" id="947010"/>
    <lineage>
        <taxon>Bacteria</taxon>
        <taxon>Bacillati</taxon>
        <taxon>Bacillota</taxon>
        <taxon>Clostridia</taxon>
        <taxon>Eubacteriales</taxon>
        <taxon>Desulfotomaculaceae</taxon>
        <taxon>Pelotomaculum</taxon>
    </lineage>
</organism>
<dbReference type="AlphaFoldDB" id="A0A9X4JTQ4"/>
<name>A0A9X4JTQ4_9FIRM</name>